<proteinExistence type="predicted"/>
<gene>
    <name evidence="1" type="ORF">Plil01_001754000</name>
</gene>
<name>A0A9W6YIM4_9STRA</name>
<evidence type="ECO:0000313" key="1">
    <source>
        <dbReference type="EMBL" id="GMF64775.1"/>
    </source>
</evidence>
<comment type="caution">
    <text evidence="1">The sequence shown here is derived from an EMBL/GenBank/DDBJ whole genome shotgun (WGS) entry which is preliminary data.</text>
</comment>
<dbReference type="EMBL" id="BSXW01012432">
    <property type="protein sequence ID" value="GMF64775.1"/>
    <property type="molecule type" value="Genomic_DNA"/>
</dbReference>
<evidence type="ECO:0000313" key="2">
    <source>
        <dbReference type="Proteomes" id="UP001165083"/>
    </source>
</evidence>
<reference evidence="1" key="1">
    <citation type="submission" date="2023-04" db="EMBL/GenBank/DDBJ databases">
        <title>Phytophthora lilii NBRC 32176.</title>
        <authorList>
            <person name="Ichikawa N."/>
            <person name="Sato H."/>
            <person name="Tonouchi N."/>
        </authorList>
    </citation>
    <scope>NUCLEOTIDE SEQUENCE</scope>
    <source>
        <strain evidence="1">NBRC 32176</strain>
    </source>
</reference>
<dbReference type="Proteomes" id="UP001165083">
    <property type="component" value="Unassembled WGS sequence"/>
</dbReference>
<organism evidence="1 2">
    <name type="scientific">Phytophthora lilii</name>
    <dbReference type="NCBI Taxonomy" id="2077276"/>
    <lineage>
        <taxon>Eukaryota</taxon>
        <taxon>Sar</taxon>
        <taxon>Stramenopiles</taxon>
        <taxon>Oomycota</taxon>
        <taxon>Peronosporomycetes</taxon>
        <taxon>Peronosporales</taxon>
        <taxon>Peronosporaceae</taxon>
        <taxon>Phytophthora</taxon>
    </lineage>
</organism>
<keyword evidence="2" id="KW-1185">Reference proteome</keyword>
<protein>
    <submittedName>
        <fullName evidence="1">Unnamed protein product</fullName>
    </submittedName>
</protein>
<dbReference type="AlphaFoldDB" id="A0A9W6YIM4"/>
<sequence>MAASPHDIRDILNLIVDSYCFRAKDIKKMDFFKLRLDRLLENAHERLSTMESLLNDCWWEELVGLGVCFHFNKTVAKQLVKLYAKLLSDLQAMNFAIEAETCHWTHVVLLKKMQTRFYVLQVEANDLLEDISLKIVNSSRSKYLSDNPSDWAHYLTAF</sequence>
<dbReference type="OrthoDB" id="166969at2759"/>
<accession>A0A9W6YIM4</accession>